<dbReference type="FunFam" id="3.30.740.10:FF:000005">
    <property type="entry name" value="Dynein light chain"/>
    <property type="match status" value="1"/>
</dbReference>
<dbReference type="STRING" id="337451.A0A3S3N5Q5"/>
<protein>
    <recommendedName>
        <fullName evidence="10">Dynein light chain</fullName>
    </recommendedName>
</protein>
<dbReference type="OrthoDB" id="10033309at2759"/>
<evidence type="ECO:0000256" key="3">
    <source>
        <dbReference type="ARBA" id="ARBA00022448"/>
    </source>
</evidence>
<dbReference type="GO" id="GO:0005868">
    <property type="term" value="C:cytoplasmic dynein complex"/>
    <property type="evidence" value="ECO:0007669"/>
    <property type="project" value="TreeGrafter"/>
</dbReference>
<comment type="caution">
    <text evidence="11">The sequence shown here is derived from an EMBL/GenBank/DDBJ whole genome shotgun (WGS) entry which is preliminary data.</text>
</comment>
<dbReference type="PANTHER" id="PTHR11886:SF56">
    <property type="entry name" value="OS02G0580400 PROTEIN"/>
    <property type="match status" value="1"/>
</dbReference>
<evidence type="ECO:0000256" key="10">
    <source>
        <dbReference type="RuleBase" id="RU365010"/>
    </source>
</evidence>
<reference evidence="11 12" key="1">
    <citation type="journal article" date="2019" name="Nat. Plants">
        <title>Stout camphor tree genome fills gaps in understanding of flowering plant genome evolution.</title>
        <authorList>
            <person name="Chaw S.M."/>
            <person name="Liu Y.C."/>
            <person name="Wu Y.W."/>
            <person name="Wang H.Y."/>
            <person name="Lin C.I."/>
            <person name="Wu C.S."/>
            <person name="Ke H.M."/>
            <person name="Chang L.Y."/>
            <person name="Hsu C.Y."/>
            <person name="Yang H.T."/>
            <person name="Sudianto E."/>
            <person name="Hsu M.H."/>
            <person name="Wu K.P."/>
            <person name="Wang L.N."/>
            <person name="Leebens-Mack J.H."/>
            <person name="Tsai I.J."/>
        </authorList>
    </citation>
    <scope>NUCLEOTIDE SEQUENCE [LARGE SCALE GENOMIC DNA]</scope>
    <source>
        <strain evidence="12">cv. Chaw 1501</strain>
        <tissue evidence="11">Young leaves</tissue>
    </source>
</reference>
<evidence type="ECO:0000256" key="6">
    <source>
        <dbReference type="ARBA" id="ARBA00022816"/>
    </source>
</evidence>
<evidence type="ECO:0000313" key="12">
    <source>
        <dbReference type="Proteomes" id="UP000283530"/>
    </source>
</evidence>
<dbReference type="SMART" id="SM01375">
    <property type="entry name" value="Dynein_light"/>
    <property type="match status" value="1"/>
</dbReference>
<evidence type="ECO:0000256" key="1">
    <source>
        <dbReference type="ARBA" id="ARBA00004123"/>
    </source>
</evidence>
<dbReference type="PANTHER" id="PTHR11886">
    <property type="entry name" value="DYNEIN LIGHT CHAIN"/>
    <property type="match status" value="1"/>
</dbReference>
<keyword evidence="3" id="KW-0813">Transport</keyword>
<dbReference type="GO" id="GO:0015031">
    <property type="term" value="P:protein transport"/>
    <property type="evidence" value="ECO:0007669"/>
    <property type="project" value="UniProtKB-KW"/>
</dbReference>
<comment type="similarity">
    <text evidence="10">Belongs to the dynein light chain family.</text>
</comment>
<dbReference type="EMBL" id="QPKB01000012">
    <property type="protein sequence ID" value="RWR96416.1"/>
    <property type="molecule type" value="Genomic_DNA"/>
</dbReference>
<organism evidence="11 12">
    <name type="scientific">Cinnamomum micranthum f. kanehirae</name>
    <dbReference type="NCBI Taxonomy" id="337451"/>
    <lineage>
        <taxon>Eukaryota</taxon>
        <taxon>Viridiplantae</taxon>
        <taxon>Streptophyta</taxon>
        <taxon>Embryophyta</taxon>
        <taxon>Tracheophyta</taxon>
        <taxon>Spermatophyta</taxon>
        <taxon>Magnoliopsida</taxon>
        <taxon>Magnoliidae</taxon>
        <taxon>Laurales</taxon>
        <taxon>Lauraceae</taxon>
        <taxon>Cinnamomum</taxon>
    </lineage>
</organism>
<keyword evidence="7" id="KW-0653">Protein transport</keyword>
<evidence type="ECO:0000256" key="4">
    <source>
        <dbReference type="ARBA" id="ARBA00022490"/>
    </source>
</evidence>
<comment type="subcellular location">
    <subcellularLocation>
        <location evidence="2 10">Cytoplasm</location>
        <location evidence="2 10">Cytoskeleton</location>
    </subcellularLocation>
    <subcellularLocation>
        <location evidence="1">Nucleus</location>
    </subcellularLocation>
</comment>
<dbReference type="GO" id="GO:0005874">
    <property type="term" value="C:microtubule"/>
    <property type="evidence" value="ECO:0007669"/>
    <property type="project" value="UniProtKB-KW"/>
</dbReference>
<keyword evidence="8 10" id="KW-0206">Cytoskeleton</keyword>
<keyword evidence="4 10" id="KW-0963">Cytoplasm</keyword>
<sequence>MEKTESERRIVERREAERKENRDHVLYHPVISAVERCPSTDVKLAAIAVGLNIRLKAADMPAGMQERAFRYARLMLDAAATDTRPNPTHIALALKKEFDSSYGPAWHCVVGKSFGSFLTHSPGGFLYFSVDKLSFLLFKTLVQPII</sequence>
<dbReference type="CDD" id="cd21452">
    <property type="entry name" value="DLC-like_DYNLL1_DYNLL2"/>
    <property type="match status" value="1"/>
</dbReference>
<evidence type="ECO:0000256" key="7">
    <source>
        <dbReference type="ARBA" id="ARBA00022927"/>
    </source>
</evidence>
<dbReference type="SUPFAM" id="SSF54648">
    <property type="entry name" value="DLC"/>
    <property type="match status" value="1"/>
</dbReference>
<dbReference type="GO" id="GO:0005634">
    <property type="term" value="C:nucleus"/>
    <property type="evidence" value="ECO:0007669"/>
    <property type="project" value="UniProtKB-SubCell"/>
</dbReference>
<proteinExistence type="inferred from homology"/>
<keyword evidence="5 10" id="KW-0493">Microtubule</keyword>
<keyword evidence="10" id="KW-0505">Motor protein</keyword>
<dbReference type="InterPro" id="IPR037177">
    <property type="entry name" value="DLC_sf"/>
</dbReference>
<evidence type="ECO:0000256" key="2">
    <source>
        <dbReference type="ARBA" id="ARBA00004245"/>
    </source>
</evidence>
<dbReference type="Proteomes" id="UP000283530">
    <property type="component" value="Unassembled WGS sequence"/>
</dbReference>
<dbReference type="InterPro" id="IPR001372">
    <property type="entry name" value="Dynein_light_chain_typ-1/2"/>
</dbReference>
<name>A0A3S3N5Q5_9MAGN</name>
<evidence type="ECO:0000256" key="8">
    <source>
        <dbReference type="ARBA" id="ARBA00023212"/>
    </source>
</evidence>
<evidence type="ECO:0000256" key="5">
    <source>
        <dbReference type="ARBA" id="ARBA00022701"/>
    </source>
</evidence>
<evidence type="ECO:0000256" key="9">
    <source>
        <dbReference type="ARBA" id="ARBA00023242"/>
    </source>
</evidence>
<accession>A0A3S3N5Q5</accession>
<gene>
    <name evidence="11" type="ORF">CKAN_02580200</name>
</gene>
<dbReference type="GO" id="GO:0045505">
    <property type="term" value="F:dynein intermediate chain binding"/>
    <property type="evidence" value="ECO:0007669"/>
    <property type="project" value="TreeGrafter"/>
</dbReference>
<dbReference type="Gene3D" id="3.30.740.10">
    <property type="entry name" value="Protein Inhibitor Of Neuronal Nitric Oxide Synthase"/>
    <property type="match status" value="1"/>
</dbReference>
<dbReference type="GO" id="GO:0007017">
    <property type="term" value="P:microtubule-based process"/>
    <property type="evidence" value="ECO:0007669"/>
    <property type="project" value="InterPro"/>
</dbReference>
<keyword evidence="12" id="KW-1185">Reference proteome</keyword>
<keyword evidence="9" id="KW-0539">Nucleus</keyword>
<evidence type="ECO:0000313" key="11">
    <source>
        <dbReference type="EMBL" id="RWR96416.1"/>
    </source>
</evidence>
<dbReference type="GO" id="GO:0051028">
    <property type="term" value="P:mRNA transport"/>
    <property type="evidence" value="ECO:0007669"/>
    <property type="project" value="UniProtKB-KW"/>
</dbReference>
<keyword evidence="10" id="KW-0243">Dynein</keyword>
<keyword evidence="6" id="KW-0509">mRNA transport</keyword>
<dbReference type="AlphaFoldDB" id="A0A3S3N5Q5"/>
<dbReference type="Pfam" id="PF01221">
    <property type="entry name" value="Dynein_light"/>
    <property type="match status" value="1"/>
</dbReference>